<gene>
    <name evidence="1" type="ORF">QJS64_02550</name>
</gene>
<reference evidence="1 2" key="1">
    <citation type="submission" date="2023-04" db="EMBL/GenBank/DDBJ databases">
        <title>Bacteria Genome Submission.</title>
        <authorList>
            <person name="Isaac P."/>
        </authorList>
    </citation>
    <scope>NUCLEOTIDE SEQUENCE [LARGE SCALE GENOMIC DNA]</scope>
    <source>
        <strain evidence="1 2">SampleS7P1</strain>
    </source>
</reference>
<evidence type="ECO:0000313" key="1">
    <source>
        <dbReference type="EMBL" id="WGX76252.1"/>
    </source>
</evidence>
<name>A0ABY8R3X2_PARBF</name>
<evidence type="ECO:0000313" key="2">
    <source>
        <dbReference type="Proteomes" id="UP001239169"/>
    </source>
</evidence>
<keyword evidence="2" id="KW-1185">Reference proteome</keyword>
<sequence>MGKPTKILATLFADDRAISKDDILVDISIDKSPTPRYKQRIQQIYNQFFSNEFIQDYIDFILKGNVKIYKDEMCLHLKILYMRVIDVIFTVNAQ</sequence>
<proteinExistence type="predicted"/>
<protein>
    <submittedName>
        <fullName evidence="1">Uncharacterized protein</fullName>
    </submittedName>
</protein>
<accession>A0ABY8R3X2</accession>
<dbReference type="Proteomes" id="UP001239169">
    <property type="component" value="Chromosome"/>
</dbReference>
<dbReference type="EMBL" id="CP124685">
    <property type="protein sequence ID" value="WGX76252.1"/>
    <property type="molecule type" value="Genomic_DNA"/>
</dbReference>
<organism evidence="1 2">
    <name type="scientific">Paraclostridium bifermentans</name>
    <name type="common">Clostridium bifermentans</name>
    <dbReference type="NCBI Taxonomy" id="1490"/>
    <lineage>
        <taxon>Bacteria</taxon>
        <taxon>Bacillati</taxon>
        <taxon>Bacillota</taxon>
        <taxon>Clostridia</taxon>
        <taxon>Peptostreptococcales</taxon>
        <taxon>Peptostreptococcaceae</taxon>
        <taxon>Paraclostridium</taxon>
    </lineage>
</organism>